<dbReference type="GO" id="GO:0008270">
    <property type="term" value="F:zinc ion binding"/>
    <property type="evidence" value="ECO:0007669"/>
    <property type="project" value="InterPro"/>
</dbReference>
<dbReference type="AlphaFoldDB" id="A0A9X5I5Z3"/>
<dbReference type="GO" id="GO:0004519">
    <property type="term" value="F:endonuclease activity"/>
    <property type="evidence" value="ECO:0007669"/>
    <property type="project" value="UniProtKB-KW"/>
</dbReference>
<dbReference type="RefSeq" id="WP_039713953.1">
    <property type="nucleotide sequence ID" value="NZ_JTJC03000006.1"/>
</dbReference>
<reference evidence="2 3" key="1">
    <citation type="journal article" date="2015" name="Genome Announc.">
        <title>Draft Genome Sequence of the Terrestrial Cyanobacterium Scytonema millei VB511283, Isolated from Eastern India.</title>
        <authorList>
            <person name="Sen D."/>
            <person name="Chandrababunaidu M.M."/>
            <person name="Singh D."/>
            <person name="Sanghi N."/>
            <person name="Ghorai A."/>
            <person name="Mishra G.P."/>
            <person name="Madduluri M."/>
            <person name="Adhikary S.P."/>
            <person name="Tripathy S."/>
        </authorList>
    </citation>
    <scope>NUCLEOTIDE SEQUENCE [LARGE SCALE GENOMIC DNA]</scope>
    <source>
        <strain evidence="2 3">VB511283</strain>
    </source>
</reference>
<organism evidence="2 3">
    <name type="scientific">Scytonema millei VB511283</name>
    <dbReference type="NCBI Taxonomy" id="1245923"/>
    <lineage>
        <taxon>Bacteria</taxon>
        <taxon>Bacillati</taxon>
        <taxon>Cyanobacteriota</taxon>
        <taxon>Cyanophyceae</taxon>
        <taxon>Nostocales</taxon>
        <taxon>Scytonemataceae</taxon>
        <taxon>Scytonema</taxon>
    </lineage>
</organism>
<keyword evidence="2" id="KW-0378">Hydrolase</keyword>
<accession>A0A9X5I5Z3</accession>
<dbReference type="GO" id="GO:0003676">
    <property type="term" value="F:nucleic acid binding"/>
    <property type="evidence" value="ECO:0007669"/>
    <property type="project" value="InterPro"/>
</dbReference>
<evidence type="ECO:0000259" key="1">
    <source>
        <dbReference type="SMART" id="SM00507"/>
    </source>
</evidence>
<feature type="domain" description="HNH nuclease" evidence="1">
    <location>
        <begin position="7"/>
        <end position="58"/>
    </location>
</feature>
<evidence type="ECO:0000313" key="2">
    <source>
        <dbReference type="EMBL" id="NHC37048.1"/>
    </source>
</evidence>
<keyword evidence="2" id="KW-0540">Nuclease</keyword>
<dbReference type="SMART" id="SM00507">
    <property type="entry name" value="HNHc"/>
    <property type="match status" value="1"/>
</dbReference>
<dbReference type="InterPro" id="IPR002711">
    <property type="entry name" value="HNH"/>
</dbReference>
<name>A0A9X5I5Z3_9CYAN</name>
<dbReference type="Proteomes" id="UP000031532">
    <property type="component" value="Unassembled WGS sequence"/>
</dbReference>
<evidence type="ECO:0000313" key="3">
    <source>
        <dbReference type="Proteomes" id="UP000031532"/>
    </source>
</evidence>
<dbReference type="InterPro" id="IPR003615">
    <property type="entry name" value="HNH_nuc"/>
</dbReference>
<dbReference type="Pfam" id="PF01844">
    <property type="entry name" value="HNH"/>
    <property type="match status" value="1"/>
</dbReference>
<comment type="caution">
    <text evidence="2">The sequence shown here is derived from an EMBL/GenBank/DDBJ whole genome shotgun (WGS) entry which is preliminary data.</text>
</comment>
<dbReference type="CDD" id="cd00085">
    <property type="entry name" value="HNHc"/>
    <property type="match status" value="1"/>
</dbReference>
<proteinExistence type="predicted"/>
<dbReference type="Gene3D" id="1.10.30.50">
    <property type="match status" value="1"/>
</dbReference>
<keyword evidence="3" id="KW-1185">Reference proteome</keyword>
<sequence>MAFLPNDAEKALLDCGRCCCICHKFCSFKIELHHIIQRSEGGEDSYENCIPLCLDCHAEVKAYDPKHPKGRKYTESELMEHRNRWYEKVKNVGVLLVHPECIELDRNSFLKLKEILPVTGGSIAFIRNHIYNCPWLKEAHDDLNNYMLYCQNPDFEFIDIDLEIYRCKLTECIEKFIDALLAVSFTTDRWTGEQLEIAVYPEIKYSKPDIYHKAVNDIHQTANKVCSAYDNLIRLGRRKLAVE</sequence>
<dbReference type="OrthoDB" id="9784774at2"/>
<dbReference type="EMBL" id="JTJC03000006">
    <property type="protein sequence ID" value="NHC37048.1"/>
    <property type="molecule type" value="Genomic_DNA"/>
</dbReference>
<protein>
    <submittedName>
        <fullName evidence="2">HNH endonuclease</fullName>
    </submittedName>
</protein>
<keyword evidence="2" id="KW-0255">Endonuclease</keyword>
<gene>
    <name evidence="2" type="ORF">QH73_0020830</name>
</gene>